<feature type="compositionally biased region" description="Acidic residues" evidence="1">
    <location>
        <begin position="346"/>
        <end position="371"/>
    </location>
</feature>
<dbReference type="AlphaFoldDB" id="A0A6C0LAB9"/>
<dbReference type="EMBL" id="MN740443">
    <property type="protein sequence ID" value="QHU26594.1"/>
    <property type="molecule type" value="Genomic_DNA"/>
</dbReference>
<reference evidence="2" key="1">
    <citation type="journal article" date="2020" name="Nature">
        <title>Giant virus diversity and host interactions through global metagenomics.</title>
        <authorList>
            <person name="Schulz F."/>
            <person name="Roux S."/>
            <person name="Paez-Espino D."/>
            <person name="Jungbluth S."/>
            <person name="Walsh D.A."/>
            <person name="Denef V.J."/>
            <person name="McMahon K.D."/>
            <person name="Konstantinidis K.T."/>
            <person name="Eloe-Fadrosh E.A."/>
            <person name="Kyrpides N.C."/>
            <person name="Woyke T."/>
        </authorList>
    </citation>
    <scope>NUCLEOTIDE SEQUENCE</scope>
    <source>
        <strain evidence="2">GVMAG-M-3300027759-42</strain>
    </source>
</reference>
<organism evidence="2">
    <name type="scientific">viral metagenome</name>
    <dbReference type="NCBI Taxonomy" id="1070528"/>
    <lineage>
        <taxon>unclassified sequences</taxon>
        <taxon>metagenomes</taxon>
        <taxon>organismal metagenomes</taxon>
    </lineage>
</organism>
<sequence length="371" mass="43149">MEIYDTNDSFDFSKLVLTKPSLISGGNYFSRCLVNNGPLYIQPPKCKTKQGFTKAGKKFSCDLMFTNENENFIRWMENLENHCQQYIYKNRDKWFDGQMELHDIENYFTSPLKLYKSGKYYIARVNVNTVLNKPALKIYDENESEVDMESINDNTNVVTIVEIQGIKCSSRSFQIEIDLKQMMVLQPTNPFEKCIIKSSSNPEFIPINDSDNKEEELDEHKPIVLIETSDEPEESLENIEKEPVAEEPLINTETEVLAESEPEVKEEPIKNNIITEVIHVSEDGLEEIDFDLEELPESEPLQIKKRNDVYYEMYREARRKAKVARDLALSAYLEAKRIKNTYMINDVDDSDDSDLEMENEDNNDDENSLDE</sequence>
<feature type="region of interest" description="Disordered" evidence="1">
    <location>
        <begin position="343"/>
        <end position="371"/>
    </location>
</feature>
<protein>
    <submittedName>
        <fullName evidence="2">Uncharacterized protein</fullName>
    </submittedName>
</protein>
<evidence type="ECO:0000256" key="1">
    <source>
        <dbReference type="SAM" id="MobiDB-lite"/>
    </source>
</evidence>
<proteinExistence type="predicted"/>
<accession>A0A6C0LAB9</accession>
<name>A0A6C0LAB9_9ZZZZ</name>
<evidence type="ECO:0000313" key="2">
    <source>
        <dbReference type="EMBL" id="QHU26594.1"/>
    </source>
</evidence>